<protein>
    <submittedName>
        <fullName evidence="1">Uncharacterized protein</fullName>
    </submittedName>
</protein>
<dbReference type="Proteomes" id="UP000427769">
    <property type="component" value="Chromosome"/>
</dbReference>
<keyword evidence="2" id="KW-1185">Reference proteome</keyword>
<dbReference type="RefSeq" id="WP_155306413.1">
    <property type="nucleotide sequence ID" value="NZ_AP021875.1"/>
</dbReference>
<dbReference type="AlphaFoldDB" id="A0A5K7ZBZ4"/>
<evidence type="ECO:0000313" key="1">
    <source>
        <dbReference type="EMBL" id="BBO77689.1"/>
    </source>
</evidence>
<organism evidence="1 2">
    <name type="scientific">Desulfosarcina widdelii</name>
    <dbReference type="NCBI Taxonomy" id="947919"/>
    <lineage>
        <taxon>Bacteria</taxon>
        <taxon>Pseudomonadati</taxon>
        <taxon>Thermodesulfobacteriota</taxon>
        <taxon>Desulfobacteria</taxon>
        <taxon>Desulfobacterales</taxon>
        <taxon>Desulfosarcinaceae</taxon>
        <taxon>Desulfosarcina</taxon>
    </lineage>
</organism>
<dbReference type="KEGG" id="dwd:DSCW_51060"/>
<proteinExistence type="predicted"/>
<accession>A0A5K7ZBZ4</accession>
<reference evidence="1 2" key="1">
    <citation type="submission" date="2019-11" db="EMBL/GenBank/DDBJ databases">
        <title>Comparative genomics of hydrocarbon-degrading Desulfosarcina strains.</title>
        <authorList>
            <person name="Watanabe M."/>
            <person name="Kojima H."/>
            <person name="Fukui M."/>
        </authorList>
    </citation>
    <scope>NUCLEOTIDE SEQUENCE [LARGE SCALE GENOMIC DNA]</scope>
    <source>
        <strain evidence="1 2">PP31</strain>
    </source>
</reference>
<sequence length="233" mass="27208">MDATESHVFDHLAHRGYVDVIFEPDGNIPPDFLVDGVIAIEVRRLNKNYFNENGVKGLEEVSIPLVKKINTLLDNLGVPINDESWFVDFCFSRPVRHWKNLEPELRQALEEFKSSPAKQNAVFRTPGFKLKIFRASKIHSTMFVMGGFIDGDANGWELPDMQMNVNFCVDEKSKKVEKYQHKYQQWWLMLVNRIVHGLSKSDQDKLRKLVSIEHAWDKIIIIDPQDHKKWFEI</sequence>
<dbReference type="EMBL" id="AP021875">
    <property type="protein sequence ID" value="BBO77689.1"/>
    <property type="molecule type" value="Genomic_DNA"/>
</dbReference>
<name>A0A5K7ZBZ4_9BACT</name>
<dbReference type="OrthoDB" id="9153123at2"/>
<gene>
    <name evidence="1" type="ORF">DSCW_51060</name>
</gene>
<evidence type="ECO:0000313" key="2">
    <source>
        <dbReference type="Proteomes" id="UP000427769"/>
    </source>
</evidence>